<dbReference type="Pfam" id="PF07521">
    <property type="entry name" value="RMMBL"/>
    <property type="match status" value="1"/>
</dbReference>
<feature type="domain" description="Beta-Casp" evidence="3">
    <location>
        <begin position="238"/>
        <end position="363"/>
    </location>
</feature>
<comment type="caution">
    <text evidence="4">The sequence shown here is derived from an EMBL/GenBank/DDBJ whole genome shotgun (WGS) entry which is preliminary data.</text>
</comment>
<gene>
    <name evidence="4" type="ORF">COU08_01075</name>
</gene>
<dbReference type="SUPFAM" id="SSF56281">
    <property type="entry name" value="Metallo-hydrolase/oxidoreductase"/>
    <property type="match status" value="1"/>
</dbReference>
<dbReference type="Proteomes" id="UP000228635">
    <property type="component" value="Unassembled WGS sequence"/>
</dbReference>
<dbReference type="InterPro" id="IPR001279">
    <property type="entry name" value="Metallo-B-lactamas"/>
</dbReference>
<dbReference type="EMBL" id="PFBA01000012">
    <property type="protein sequence ID" value="PIT92741.1"/>
    <property type="molecule type" value="Genomic_DNA"/>
</dbReference>
<dbReference type="PANTHER" id="PTHR11203:SF37">
    <property type="entry name" value="INTEGRATOR COMPLEX SUBUNIT 11"/>
    <property type="match status" value="1"/>
</dbReference>
<dbReference type="Gene3D" id="3.60.15.10">
    <property type="entry name" value="Ribonuclease Z/Hydroxyacylglutathione hydrolase-like"/>
    <property type="match status" value="1"/>
</dbReference>
<dbReference type="SMART" id="SM01027">
    <property type="entry name" value="Beta-Casp"/>
    <property type="match status" value="1"/>
</dbReference>
<sequence length="448" mass="49935">MKLTFFGGVKEVTGSNYLLESGGTRILVDCGLHQGRRFCEKHNWEPFGYDPASIDAVFLTHAHIDHSGRLPKLYREGFRGTVFSTPPTRAASEFLLADSDRILEREAEQQQKPILYNHDDLMGVLSHWKGIPYHEPVAVGSFKVSLYNAGHVLGSSIIVVEVEGKRIAFSGDMGNSLSPLLGATEILEYADYCLIESTYGGRLHDTSHNRKDILEDVIEDTVTQGGTLMIPAFAMERTQELLYELNDLVEHKRIPRIPIYIDSPLAIKLTRVYKQYQKYFDSSAQKLIRGGEQIFNFPGLHLTEKTEESKAINAVAPPKIIIAGSGMSHGGRILHHERRYLPDPKSTLLIIGYQGAQSLGRRLLDGAETVTIFGESVSVRARVRNIGGYSAHADQAQLLAWLKPLRKSLKNVFVVQGEESQSEALLAAIQDQLAIHAEIPQFQNTYVL</sequence>
<reference evidence="5" key="1">
    <citation type="submission" date="2017-09" db="EMBL/GenBank/DDBJ databases">
        <title>Depth-based differentiation of microbial function through sediment-hosted aquifers and enrichment of novel symbionts in the deep terrestrial subsurface.</title>
        <authorList>
            <person name="Probst A.J."/>
            <person name="Ladd B."/>
            <person name="Jarett J.K."/>
            <person name="Geller-Mcgrath D.E."/>
            <person name="Sieber C.M.K."/>
            <person name="Emerson J.B."/>
            <person name="Anantharaman K."/>
            <person name="Thomas B.C."/>
            <person name="Malmstrom R."/>
            <person name="Stieglmeier M."/>
            <person name="Klingl A."/>
            <person name="Woyke T."/>
            <person name="Ryan C.M."/>
            <person name="Banfield J.F."/>
        </authorList>
    </citation>
    <scope>NUCLEOTIDE SEQUENCE [LARGE SCALE GENOMIC DNA]</scope>
</reference>
<dbReference type="CDD" id="cd16295">
    <property type="entry name" value="TTHA0252-CPSF-like_MBL-fold"/>
    <property type="match status" value="1"/>
</dbReference>
<proteinExistence type="predicted"/>
<evidence type="ECO:0000256" key="1">
    <source>
        <dbReference type="ARBA" id="ARBA00022801"/>
    </source>
</evidence>
<dbReference type="GO" id="GO:0016787">
    <property type="term" value="F:hydrolase activity"/>
    <property type="evidence" value="ECO:0007669"/>
    <property type="project" value="UniProtKB-KW"/>
</dbReference>
<dbReference type="InterPro" id="IPR050698">
    <property type="entry name" value="MBL"/>
</dbReference>
<dbReference type="InterPro" id="IPR011108">
    <property type="entry name" value="RMMBL"/>
</dbReference>
<evidence type="ECO:0000313" key="5">
    <source>
        <dbReference type="Proteomes" id="UP000228635"/>
    </source>
</evidence>
<dbReference type="Gene3D" id="3.40.50.10890">
    <property type="match status" value="1"/>
</dbReference>
<dbReference type="SMART" id="SM00849">
    <property type="entry name" value="Lactamase_B"/>
    <property type="match status" value="1"/>
</dbReference>
<dbReference type="GO" id="GO:0004521">
    <property type="term" value="F:RNA endonuclease activity"/>
    <property type="evidence" value="ECO:0007669"/>
    <property type="project" value="TreeGrafter"/>
</dbReference>
<protein>
    <submittedName>
        <fullName evidence="4">MBL fold hydrolase</fullName>
    </submittedName>
</protein>
<name>A0A2M6WIW5_9BACT</name>
<accession>A0A2M6WIW5</accession>
<dbReference type="PANTHER" id="PTHR11203">
    <property type="entry name" value="CLEAVAGE AND POLYADENYLATION SPECIFICITY FACTOR FAMILY MEMBER"/>
    <property type="match status" value="1"/>
</dbReference>
<keyword evidence="1 4" id="KW-0378">Hydrolase</keyword>
<feature type="domain" description="Metallo-beta-lactamase" evidence="2">
    <location>
        <begin position="13"/>
        <end position="233"/>
    </location>
</feature>
<evidence type="ECO:0000259" key="2">
    <source>
        <dbReference type="SMART" id="SM00849"/>
    </source>
</evidence>
<organism evidence="4 5">
    <name type="scientific">Candidatus Harrisonbacteria bacterium CG10_big_fil_rev_8_21_14_0_10_42_17</name>
    <dbReference type="NCBI Taxonomy" id="1974584"/>
    <lineage>
        <taxon>Bacteria</taxon>
        <taxon>Candidatus Harrisoniibacteriota</taxon>
    </lineage>
</organism>
<evidence type="ECO:0000259" key="3">
    <source>
        <dbReference type="SMART" id="SM01027"/>
    </source>
</evidence>
<dbReference type="AlphaFoldDB" id="A0A2M6WIW5"/>
<dbReference type="InterPro" id="IPR036866">
    <property type="entry name" value="RibonucZ/Hydroxyglut_hydro"/>
</dbReference>
<dbReference type="Pfam" id="PF00753">
    <property type="entry name" value="Lactamase_B"/>
    <property type="match status" value="1"/>
</dbReference>
<evidence type="ECO:0000313" key="4">
    <source>
        <dbReference type="EMBL" id="PIT92741.1"/>
    </source>
</evidence>
<dbReference type="InterPro" id="IPR022712">
    <property type="entry name" value="Beta_Casp"/>
</dbReference>
<dbReference type="Pfam" id="PF10996">
    <property type="entry name" value="Beta-Casp"/>
    <property type="match status" value="1"/>
</dbReference>